<dbReference type="Pfam" id="PF03372">
    <property type="entry name" value="Exo_endo_phos"/>
    <property type="match status" value="1"/>
</dbReference>
<keyword evidence="2" id="KW-0269">Exonuclease</keyword>
<organism evidence="2 3">
    <name type="scientific">Phytoactinopolyspora halotolerans</name>
    <dbReference type="NCBI Taxonomy" id="1981512"/>
    <lineage>
        <taxon>Bacteria</taxon>
        <taxon>Bacillati</taxon>
        <taxon>Actinomycetota</taxon>
        <taxon>Actinomycetes</taxon>
        <taxon>Jiangellales</taxon>
        <taxon>Jiangellaceae</taxon>
        <taxon>Phytoactinopolyspora</taxon>
    </lineage>
</organism>
<keyword evidence="3" id="KW-1185">Reference proteome</keyword>
<dbReference type="SUPFAM" id="SSF56219">
    <property type="entry name" value="DNase I-like"/>
    <property type="match status" value="1"/>
</dbReference>
<sequence length="283" mass="31042">MTAHDEPSGTGSAPCLIGPAPRDALHVMSYNLRYPANDPGHLWKDRRPAMSELLRRERPTVAGTQEGVIDQLRDIAADLPGGYEWIGEGRRGGTRDEFTAVFYDARRLEPREHGHFWLSDTPEVVASRTWGNSIPRMATWVRFTDRGTGGEFVVVNTHLDHSSEKARVRGADLLGSTVRSFAPVPTIVTGDFNAPAERSDAYRRLLAAELRDVWLEARDRRTPAYATFTAYREPAVGGQRIDWILTTPGIASDAAAINPSAPGGCAPSDHLPVQALLRLPTAP</sequence>
<gene>
    <name evidence="2" type="ORF">G1H10_30065</name>
</gene>
<dbReference type="InterPro" id="IPR036691">
    <property type="entry name" value="Endo/exonu/phosph_ase_sf"/>
</dbReference>
<keyword evidence="2" id="KW-0255">Endonuclease</keyword>
<keyword evidence="2" id="KW-0378">Hydrolase</keyword>
<dbReference type="PANTHER" id="PTHR12121:SF36">
    <property type="entry name" value="ENDONUCLEASE_EXONUCLEASE_PHOSPHATASE DOMAIN-CONTAINING PROTEIN"/>
    <property type="match status" value="1"/>
</dbReference>
<feature type="domain" description="Endonuclease/exonuclease/phosphatase" evidence="1">
    <location>
        <begin position="28"/>
        <end position="270"/>
    </location>
</feature>
<dbReference type="InterPro" id="IPR005135">
    <property type="entry name" value="Endo/exonuclease/phosphatase"/>
</dbReference>
<evidence type="ECO:0000313" key="3">
    <source>
        <dbReference type="Proteomes" id="UP000475214"/>
    </source>
</evidence>
<dbReference type="InterPro" id="IPR050410">
    <property type="entry name" value="CCR4/nocturin_mRNA_transcr"/>
</dbReference>
<dbReference type="CDD" id="cd09083">
    <property type="entry name" value="EEP-1"/>
    <property type="match status" value="1"/>
</dbReference>
<comment type="caution">
    <text evidence="2">The sequence shown here is derived from an EMBL/GenBank/DDBJ whole genome shotgun (WGS) entry which is preliminary data.</text>
</comment>
<dbReference type="Gene3D" id="3.60.10.10">
    <property type="entry name" value="Endonuclease/exonuclease/phosphatase"/>
    <property type="match status" value="1"/>
</dbReference>
<evidence type="ECO:0000259" key="1">
    <source>
        <dbReference type="Pfam" id="PF03372"/>
    </source>
</evidence>
<evidence type="ECO:0000313" key="2">
    <source>
        <dbReference type="EMBL" id="NEE04421.1"/>
    </source>
</evidence>
<name>A0A6L9SJE7_9ACTN</name>
<dbReference type="PANTHER" id="PTHR12121">
    <property type="entry name" value="CARBON CATABOLITE REPRESSOR PROTEIN 4"/>
    <property type="match status" value="1"/>
</dbReference>
<protein>
    <submittedName>
        <fullName evidence="2">Endonuclease/exonuclease/phosphatase family protein</fullName>
    </submittedName>
</protein>
<dbReference type="AlphaFoldDB" id="A0A6L9SJE7"/>
<proteinExistence type="predicted"/>
<dbReference type="GO" id="GO:0004519">
    <property type="term" value="F:endonuclease activity"/>
    <property type="evidence" value="ECO:0007669"/>
    <property type="project" value="UniProtKB-KW"/>
</dbReference>
<keyword evidence="2" id="KW-0540">Nuclease</keyword>
<dbReference type="EMBL" id="JAAGOA010000034">
    <property type="protein sequence ID" value="NEE04421.1"/>
    <property type="molecule type" value="Genomic_DNA"/>
</dbReference>
<dbReference type="RefSeq" id="WP_163744939.1">
    <property type="nucleotide sequence ID" value="NZ_JAAGOA010000034.1"/>
</dbReference>
<accession>A0A6L9SJE7</accession>
<dbReference type="GO" id="GO:0000175">
    <property type="term" value="F:3'-5'-RNA exonuclease activity"/>
    <property type="evidence" value="ECO:0007669"/>
    <property type="project" value="TreeGrafter"/>
</dbReference>
<reference evidence="2 3" key="1">
    <citation type="submission" date="2020-02" db="EMBL/GenBank/DDBJ databases">
        <authorList>
            <person name="Li X.-J."/>
            <person name="Han X.-M."/>
        </authorList>
    </citation>
    <scope>NUCLEOTIDE SEQUENCE [LARGE SCALE GENOMIC DNA]</scope>
    <source>
        <strain evidence="2 3">CCTCC AB 2017055</strain>
    </source>
</reference>
<dbReference type="Proteomes" id="UP000475214">
    <property type="component" value="Unassembled WGS sequence"/>
</dbReference>